<keyword evidence="1" id="KW-0812">Transmembrane</keyword>
<dbReference type="EMBL" id="PTIX01000012">
    <property type="protein sequence ID" value="PPK65787.1"/>
    <property type="molecule type" value="Genomic_DNA"/>
</dbReference>
<proteinExistence type="predicted"/>
<feature type="transmembrane region" description="Helical" evidence="1">
    <location>
        <begin position="20"/>
        <end position="41"/>
    </location>
</feature>
<comment type="caution">
    <text evidence="2">The sequence shown here is derived from an EMBL/GenBank/DDBJ whole genome shotgun (WGS) entry which is preliminary data.</text>
</comment>
<dbReference type="RefSeq" id="WP_104480777.1">
    <property type="nucleotide sequence ID" value="NZ_CP154825.1"/>
</dbReference>
<reference evidence="2 3" key="1">
    <citation type="submission" date="2018-02" db="EMBL/GenBank/DDBJ databases">
        <title>Genomic Encyclopedia of Archaeal and Bacterial Type Strains, Phase II (KMG-II): from individual species to whole genera.</title>
        <authorList>
            <person name="Goeker M."/>
        </authorList>
    </citation>
    <scope>NUCLEOTIDE SEQUENCE [LARGE SCALE GENOMIC DNA]</scope>
    <source>
        <strain evidence="2 3">YU 961-1</strain>
    </source>
</reference>
<evidence type="ECO:0000313" key="3">
    <source>
        <dbReference type="Proteomes" id="UP000239203"/>
    </source>
</evidence>
<protein>
    <submittedName>
        <fullName evidence="2">Uncharacterized protein DUF4244</fullName>
    </submittedName>
</protein>
<dbReference type="AlphaFoldDB" id="A0A2S6GKM4"/>
<evidence type="ECO:0000313" key="2">
    <source>
        <dbReference type="EMBL" id="PPK65787.1"/>
    </source>
</evidence>
<gene>
    <name evidence="2" type="ORF">CLV40_11247</name>
</gene>
<sequence>MFSRVRFGADDGAATVEHVLCIVAFAALASVLVALFTGPVMEGAVLDLIMKALR</sequence>
<keyword evidence="1" id="KW-1133">Transmembrane helix</keyword>
<evidence type="ECO:0000256" key="1">
    <source>
        <dbReference type="SAM" id="Phobius"/>
    </source>
</evidence>
<dbReference type="Pfam" id="PF14029">
    <property type="entry name" value="DUF4244"/>
    <property type="match status" value="1"/>
</dbReference>
<organism evidence="2 3">
    <name type="scientific">Actinokineospora auranticolor</name>
    <dbReference type="NCBI Taxonomy" id="155976"/>
    <lineage>
        <taxon>Bacteria</taxon>
        <taxon>Bacillati</taxon>
        <taxon>Actinomycetota</taxon>
        <taxon>Actinomycetes</taxon>
        <taxon>Pseudonocardiales</taxon>
        <taxon>Pseudonocardiaceae</taxon>
        <taxon>Actinokineospora</taxon>
    </lineage>
</organism>
<accession>A0A2S6GKM4</accession>
<keyword evidence="3" id="KW-1185">Reference proteome</keyword>
<dbReference type="Proteomes" id="UP000239203">
    <property type="component" value="Unassembled WGS sequence"/>
</dbReference>
<name>A0A2S6GKM4_9PSEU</name>
<dbReference type="InterPro" id="IPR025338">
    <property type="entry name" value="DUF4244"/>
</dbReference>
<keyword evidence="1" id="KW-0472">Membrane</keyword>